<evidence type="ECO:0000313" key="2">
    <source>
        <dbReference type="Proteomes" id="UP000199559"/>
    </source>
</evidence>
<sequence>MKQQQHIAFKIAAIVLLLAVLMPSAVKFTHIFENHKHEVCTDYSTKHMHEINLECEFFKFKLNTQYYTILEDTKIIILDNYSKINATFYNFKYNHQQLSYSLRGPPFLV</sequence>
<organism evidence="1 2">
    <name type="scientific">Olleya namhaensis</name>
    <dbReference type="NCBI Taxonomy" id="1144750"/>
    <lineage>
        <taxon>Bacteria</taxon>
        <taxon>Pseudomonadati</taxon>
        <taxon>Bacteroidota</taxon>
        <taxon>Flavobacteriia</taxon>
        <taxon>Flavobacteriales</taxon>
        <taxon>Flavobacteriaceae</taxon>
    </lineage>
</organism>
<name>A0A1I3RFZ8_9FLAO</name>
<accession>A0A1I3RFZ8</accession>
<reference evidence="2" key="1">
    <citation type="submission" date="2016-10" db="EMBL/GenBank/DDBJ databases">
        <authorList>
            <person name="Varghese N."/>
            <person name="Submissions S."/>
        </authorList>
    </citation>
    <scope>NUCLEOTIDE SEQUENCE [LARGE SCALE GENOMIC DNA]</scope>
    <source>
        <strain evidence="2">DSM 28881</strain>
    </source>
</reference>
<dbReference type="STRING" id="1144750.SAMN05443431_107247"/>
<keyword evidence="2" id="KW-1185">Reference proteome</keyword>
<protein>
    <submittedName>
        <fullName evidence="1">Uncharacterized protein</fullName>
    </submittedName>
</protein>
<dbReference type="RefSeq" id="WP_090841134.1">
    <property type="nucleotide sequence ID" value="NZ_FORM01000007.1"/>
</dbReference>
<gene>
    <name evidence="1" type="ORF">SAMN05443431_107247</name>
</gene>
<evidence type="ECO:0000313" key="1">
    <source>
        <dbReference type="EMBL" id="SFJ44271.1"/>
    </source>
</evidence>
<dbReference type="EMBL" id="FORM01000007">
    <property type="protein sequence ID" value="SFJ44271.1"/>
    <property type="molecule type" value="Genomic_DNA"/>
</dbReference>
<dbReference type="AlphaFoldDB" id="A0A1I3RFZ8"/>
<proteinExistence type="predicted"/>
<dbReference type="Proteomes" id="UP000199559">
    <property type="component" value="Unassembled WGS sequence"/>
</dbReference>